<dbReference type="KEGG" id="pmai:CF386_08720"/>
<feature type="chain" id="PRO_5011990580" description="TNase-like domain-containing protein" evidence="4">
    <location>
        <begin position="22"/>
        <end position="170"/>
    </location>
</feature>
<accession>A0A220VG34</accession>
<proteinExistence type="predicted"/>
<dbReference type="Pfam" id="PF00565">
    <property type="entry name" value="SNase"/>
    <property type="match status" value="1"/>
</dbReference>
<dbReference type="GO" id="GO:0016787">
    <property type="term" value="F:hydrolase activity"/>
    <property type="evidence" value="ECO:0007669"/>
    <property type="project" value="UniProtKB-KW"/>
</dbReference>
<dbReference type="OrthoDB" id="9805504at2"/>
<feature type="signal peptide" evidence="4">
    <location>
        <begin position="1"/>
        <end position="21"/>
    </location>
</feature>
<dbReference type="EMBL" id="CP022356">
    <property type="protein sequence ID" value="ASK79142.1"/>
    <property type="molecule type" value="Genomic_DNA"/>
</dbReference>
<dbReference type="GO" id="GO:0004519">
    <property type="term" value="F:endonuclease activity"/>
    <property type="evidence" value="ECO:0007669"/>
    <property type="project" value="UniProtKB-KW"/>
</dbReference>
<name>A0A220VG34_9GAMM</name>
<dbReference type="Gene3D" id="2.40.50.90">
    <property type="match status" value="1"/>
</dbReference>
<keyword evidence="3" id="KW-0378">Hydrolase</keyword>
<dbReference type="PANTHER" id="PTHR12302:SF3">
    <property type="entry name" value="SERINE_THREONINE-PROTEIN KINASE 31"/>
    <property type="match status" value="1"/>
</dbReference>
<evidence type="ECO:0000313" key="7">
    <source>
        <dbReference type="Proteomes" id="UP000242175"/>
    </source>
</evidence>
<gene>
    <name evidence="6" type="ORF">CF386_08720</name>
</gene>
<evidence type="ECO:0000259" key="5">
    <source>
        <dbReference type="PROSITE" id="PS50830"/>
    </source>
</evidence>
<dbReference type="PROSITE" id="PS50830">
    <property type="entry name" value="TNASE_3"/>
    <property type="match status" value="1"/>
</dbReference>
<protein>
    <recommendedName>
        <fullName evidence="5">TNase-like domain-containing protein</fullName>
    </recommendedName>
</protein>
<dbReference type="AlphaFoldDB" id="A0A220VG34"/>
<sequence length="170" mass="19541">MRDFKLILVSIIIALSFGTLAVAETITVTTKNVRVVDGDSLSVKYKGRTIKTRSSCIDTPEKARYGTYEDKQHGKIASQFVSDLIGQFKYLQLDLSGQDRYKRFITTVYGIKGNQKYNINLITVQEGYAYVYKKYCKDKDYYRAFEQAKVNKKGLFALNMREPSKVRRGK</sequence>
<dbReference type="Proteomes" id="UP000242175">
    <property type="component" value="Chromosome small"/>
</dbReference>
<dbReference type="InterPro" id="IPR035437">
    <property type="entry name" value="SNase_OB-fold_sf"/>
</dbReference>
<dbReference type="SUPFAM" id="SSF50199">
    <property type="entry name" value="Staphylococcal nuclease"/>
    <property type="match status" value="1"/>
</dbReference>
<keyword evidence="2" id="KW-0255">Endonuclease</keyword>
<dbReference type="InterPro" id="IPR016071">
    <property type="entry name" value="Staphylococal_nuclease_OB-fold"/>
</dbReference>
<keyword evidence="1" id="KW-0540">Nuclease</keyword>
<evidence type="ECO:0000256" key="4">
    <source>
        <dbReference type="SAM" id="SignalP"/>
    </source>
</evidence>
<evidence type="ECO:0000256" key="1">
    <source>
        <dbReference type="ARBA" id="ARBA00022722"/>
    </source>
</evidence>
<feature type="domain" description="TNase-like" evidence="5">
    <location>
        <begin position="34"/>
        <end position="158"/>
    </location>
</feature>
<evidence type="ECO:0000313" key="6">
    <source>
        <dbReference type="EMBL" id="ASK79142.1"/>
    </source>
</evidence>
<evidence type="ECO:0000256" key="2">
    <source>
        <dbReference type="ARBA" id="ARBA00022759"/>
    </source>
</evidence>
<evidence type="ECO:0000256" key="3">
    <source>
        <dbReference type="ARBA" id="ARBA00022801"/>
    </source>
</evidence>
<organism evidence="6 7">
    <name type="scientific">Paraphotobacterium marinum</name>
    <dbReference type="NCBI Taxonomy" id="1755811"/>
    <lineage>
        <taxon>Bacteria</taxon>
        <taxon>Pseudomonadati</taxon>
        <taxon>Pseudomonadota</taxon>
        <taxon>Gammaproteobacteria</taxon>
        <taxon>Vibrionales</taxon>
        <taxon>Vibrionaceae</taxon>
        <taxon>Paraphotobacterium</taxon>
    </lineage>
</organism>
<reference evidence="6 7" key="1">
    <citation type="journal article" date="2016" name="Int. J. Syst. Evol. Microbiol.">
        <title>Paraphotobacterium marinum gen. nov., sp. nov., a member of the family Vibrionaceae, isolated from surface seawater.</title>
        <authorList>
            <person name="Huang Z."/>
            <person name="Dong C."/>
            <person name="Shao Z."/>
        </authorList>
    </citation>
    <scope>NUCLEOTIDE SEQUENCE [LARGE SCALE GENOMIC DNA]</scope>
    <source>
        <strain evidence="6 7">NSCS20N07D</strain>
    </source>
</reference>
<keyword evidence="7" id="KW-1185">Reference proteome</keyword>
<dbReference type="RefSeq" id="WP_089074050.1">
    <property type="nucleotide sequence ID" value="NZ_CP022356.1"/>
</dbReference>
<dbReference type="PANTHER" id="PTHR12302">
    <property type="entry name" value="EBNA2 BINDING PROTEIN P100"/>
    <property type="match status" value="1"/>
</dbReference>
<dbReference type="SMART" id="SM00318">
    <property type="entry name" value="SNc"/>
    <property type="match status" value="1"/>
</dbReference>
<keyword evidence="4" id="KW-0732">Signal</keyword>